<dbReference type="PROSITE" id="PS51257">
    <property type="entry name" value="PROKAR_LIPOPROTEIN"/>
    <property type="match status" value="1"/>
</dbReference>
<feature type="signal peptide" evidence="2">
    <location>
        <begin position="1"/>
        <end position="17"/>
    </location>
</feature>
<dbReference type="EMBL" id="QUQO01000001">
    <property type="protein sequence ID" value="RFB05320.1"/>
    <property type="molecule type" value="Genomic_DNA"/>
</dbReference>
<feature type="chain" id="PRO_5017027880" evidence="2">
    <location>
        <begin position="18"/>
        <end position="212"/>
    </location>
</feature>
<proteinExistence type="predicted"/>
<dbReference type="AlphaFoldDB" id="A0A371RIQ5"/>
<dbReference type="InParanoid" id="A0A371RIQ5"/>
<keyword evidence="1" id="KW-0175">Coiled coil</keyword>
<evidence type="ECO:0000313" key="3">
    <source>
        <dbReference type="EMBL" id="RFB05320.1"/>
    </source>
</evidence>
<organism evidence="3 4">
    <name type="scientific">Parvularcula marina</name>
    <dbReference type="NCBI Taxonomy" id="2292771"/>
    <lineage>
        <taxon>Bacteria</taxon>
        <taxon>Pseudomonadati</taxon>
        <taxon>Pseudomonadota</taxon>
        <taxon>Alphaproteobacteria</taxon>
        <taxon>Parvularculales</taxon>
        <taxon>Parvularculaceae</taxon>
        <taxon>Parvularcula</taxon>
    </lineage>
</organism>
<comment type="caution">
    <text evidence="3">The sequence shown here is derived from an EMBL/GenBank/DDBJ whole genome shotgun (WGS) entry which is preliminary data.</text>
</comment>
<accession>A0A371RIQ5</accession>
<protein>
    <submittedName>
        <fullName evidence="3">DUF2799 domain-containing protein</fullName>
    </submittedName>
</protein>
<dbReference type="Proteomes" id="UP000264589">
    <property type="component" value="Unassembled WGS sequence"/>
</dbReference>
<dbReference type="OrthoDB" id="5917215at2"/>
<keyword evidence="2" id="KW-0732">Signal</keyword>
<gene>
    <name evidence="3" type="ORF">DX908_08665</name>
</gene>
<dbReference type="Pfam" id="PF10973">
    <property type="entry name" value="DUF2799"/>
    <property type="match status" value="1"/>
</dbReference>
<evidence type="ECO:0000256" key="2">
    <source>
        <dbReference type="SAM" id="SignalP"/>
    </source>
</evidence>
<sequence>MRKFLTIAALLALGACASGLSEEQCESGDPASFGYEDGRNGYPVTRVEDRVAQCSRYELAFDRGAYARGWEEGNRLFCTPQGALDAALQGRGDILSCPQADLLTRDAFSVGRDYARAKSNFDSARSRYDSLLSKIRSARYTIERSRRQLVNEEDDNARQELYRRIERARRDLREADDDLYYAERQLRDTERDFDRAEYDLSRIQAEIRSRNY</sequence>
<name>A0A371RIQ5_9PROT</name>
<evidence type="ECO:0000256" key="1">
    <source>
        <dbReference type="SAM" id="Coils"/>
    </source>
</evidence>
<dbReference type="InterPro" id="IPR021242">
    <property type="entry name" value="DUF2799"/>
</dbReference>
<keyword evidence="4" id="KW-1185">Reference proteome</keyword>
<evidence type="ECO:0000313" key="4">
    <source>
        <dbReference type="Proteomes" id="UP000264589"/>
    </source>
</evidence>
<dbReference type="RefSeq" id="WP_116391952.1">
    <property type="nucleotide sequence ID" value="NZ_QUQO01000001.1"/>
</dbReference>
<reference evidence="3 4" key="1">
    <citation type="submission" date="2018-08" db="EMBL/GenBank/DDBJ databases">
        <title>Parvularcula sp. SM1705, isolated from surface water of the South Sea China.</title>
        <authorList>
            <person name="Sun L."/>
        </authorList>
    </citation>
    <scope>NUCLEOTIDE SEQUENCE [LARGE SCALE GENOMIC DNA]</scope>
    <source>
        <strain evidence="3 4">SM1705</strain>
    </source>
</reference>
<feature type="coiled-coil region" evidence="1">
    <location>
        <begin position="151"/>
        <end position="206"/>
    </location>
</feature>